<organism evidence="3 4">
    <name type="scientific">Sphingorhabdus arenilitoris</name>
    <dbReference type="NCBI Taxonomy" id="1490041"/>
    <lineage>
        <taxon>Bacteria</taxon>
        <taxon>Pseudomonadati</taxon>
        <taxon>Pseudomonadota</taxon>
        <taxon>Alphaproteobacteria</taxon>
        <taxon>Sphingomonadales</taxon>
        <taxon>Sphingomonadaceae</taxon>
        <taxon>Sphingorhabdus</taxon>
    </lineage>
</organism>
<feature type="domain" description="Metallo-beta-lactamase" evidence="2">
    <location>
        <begin position="61"/>
        <end position="283"/>
    </location>
</feature>
<evidence type="ECO:0000313" key="4">
    <source>
        <dbReference type="Proteomes" id="UP001595887"/>
    </source>
</evidence>
<dbReference type="EMBL" id="JBHSDH010000005">
    <property type="protein sequence ID" value="MFC4290891.1"/>
    <property type="molecule type" value="Genomic_DNA"/>
</dbReference>
<dbReference type="InterPro" id="IPR050662">
    <property type="entry name" value="Sec-metab_biosynth-thioest"/>
</dbReference>
<evidence type="ECO:0000256" key="1">
    <source>
        <dbReference type="SAM" id="Coils"/>
    </source>
</evidence>
<dbReference type="Pfam" id="PF00753">
    <property type="entry name" value="Lactamase_B"/>
    <property type="match status" value="1"/>
</dbReference>
<proteinExistence type="predicted"/>
<dbReference type="Gene3D" id="1.10.10.10">
    <property type="entry name" value="Winged helix-like DNA-binding domain superfamily/Winged helix DNA-binding domain"/>
    <property type="match status" value="1"/>
</dbReference>
<feature type="coiled-coil region" evidence="1">
    <location>
        <begin position="291"/>
        <end position="318"/>
    </location>
</feature>
<keyword evidence="4" id="KW-1185">Reference proteome</keyword>
<dbReference type="SUPFAM" id="SSF56281">
    <property type="entry name" value="Metallo-hydrolase/oxidoreductase"/>
    <property type="match status" value="1"/>
</dbReference>
<dbReference type="PANTHER" id="PTHR23131:SF4">
    <property type="entry name" value="METALLO-BETA-LACTAMASE SUPERFAMILY POTEIN"/>
    <property type="match status" value="1"/>
</dbReference>
<name>A0ABV8RF69_9SPHN</name>
<evidence type="ECO:0000259" key="2">
    <source>
        <dbReference type="SMART" id="SM00849"/>
    </source>
</evidence>
<dbReference type="RefSeq" id="WP_381420490.1">
    <property type="nucleotide sequence ID" value="NZ_JBHSDH010000005.1"/>
</dbReference>
<dbReference type="Proteomes" id="UP001595887">
    <property type="component" value="Unassembled WGS sequence"/>
</dbReference>
<sequence>MTKTNTPPSYDMSLVDHGFEAKTFKGLTYPLGDHAPGYGEIYPLAPDLGWTRMPVPGNLAHINLWLLDDDADVAGGFAIADTGLFMPDTINAWKDIFAGPYAGRALQRVFVTHFHPDHLGCAGWLANKFKAPVWMNRTEWLMARMLTSDVRDAPPEDTIARRKFAGYDEERLDKLRAQGWGNFARAVSRLPTGHIRMDDGDLIRVGKRDWTVITGGGHTPEHACMVDYQNGVIIAGDQILPRITSNVSIMDSEPEANPLAEWLASIDKFKAALPDDMLVLPAHGFPFKGVIARLERLAAGHHKQLDDLEAALRQQEMRAVDTFGLLFGRAIDDSIYGLATGEATAHLRYLERAGRAKLDIRDGVGWYSAA</sequence>
<dbReference type="PANTHER" id="PTHR23131">
    <property type="entry name" value="ENDORIBONUCLEASE LACTB2"/>
    <property type="match status" value="1"/>
</dbReference>
<dbReference type="InterPro" id="IPR036866">
    <property type="entry name" value="RibonucZ/Hydroxyglut_hydro"/>
</dbReference>
<accession>A0ABV8RF69</accession>
<evidence type="ECO:0000313" key="3">
    <source>
        <dbReference type="EMBL" id="MFC4290891.1"/>
    </source>
</evidence>
<keyword evidence="1" id="KW-0175">Coiled coil</keyword>
<dbReference type="InterPro" id="IPR036388">
    <property type="entry name" value="WH-like_DNA-bd_sf"/>
</dbReference>
<dbReference type="SMART" id="SM00849">
    <property type="entry name" value="Lactamase_B"/>
    <property type="match status" value="1"/>
</dbReference>
<reference evidence="4" key="1">
    <citation type="journal article" date="2019" name="Int. J. Syst. Evol. Microbiol.">
        <title>The Global Catalogue of Microorganisms (GCM) 10K type strain sequencing project: providing services to taxonomists for standard genome sequencing and annotation.</title>
        <authorList>
            <consortium name="The Broad Institute Genomics Platform"/>
            <consortium name="The Broad Institute Genome Sequencing Center for Infectious Disease"/>
            <person name="Wu L."/>
            <person name="Ma J."/>
        </authorList>
    </citation>
    <scope>NUCLEOTIDE SEQUENCE [LARGE SCALE GENOMIC DNA]</scope>
    <source>
        <strain evidence="4">CECT 8531</strain>
    </source>
</reference>
<gene>
    <name evidence="3" type="ORF">ACFOWX_00490</name>
</gene>
<protein>
    <submittedName>
        <fullName evidence="3">MBL fold metallo-hydrolase</fullName>
    </submittedName>
</protein>
<comment type="caution">
    <text evidence="3">The sequence shown here is derived from an EMBL/GenBank/DDBJ whole genome shotgun (WGS) entry which is preliminary data.</text>
</comment>
<dbReference type="InterPro" id="IPR001279">
    <property type="entry name" value="Metallo-B-lactamas"/>
</dbReference>
<dbReference type="Gene3D" id="3.60.15.10">
    <property type="entry name" value="Ribonuclease Z/Hydroxyacylglutathione hydrolase-like"/>
    <property type="match status" value="1"/>
</dbReference>